<dbReference type="GO" id="GO:0090729">
    <property type="term" value="F:toxin activity"/>
    <property type="evidence" value="ECO:0007669"/>
    <property type="project" value="UniProtKB-KW"/>
</dbReference>
<evidence type="ECO:0000256" key="6">
    <source>
        <dbReference type="SAM" id="SignalP"/>
    </source>
</evidence>
<sequence length="677" mass="71416">MRSNWMVPCVLGLLGLSQAAPPSLRQLPTEVWVCATISPEQAKQNGGFAPAQPDMEFADFSIYNHYASESAKSPYVSTWESAPEAEAHGPSQGGWLFKIHATENFVDVKDTLGEKKIGAPNSFRPMFAAAGGIRWDQTISSTALPRGSDTGKAARKEVPNKDYDKTKYQGHRASGAVRGLAGFPKEDKIWDKVPFKAHKDEDVKSNGLKFLNEKGAAALLSQGSGWPVKVSGKHPAAKGTQQASGQATAAKGSGKFVFYSDTISPAEAQKMGGFAPRHNEADGERLPTKIALVVSNSLGEAVKRAGASGGKERWVYAVHATPNMVKGQMANTPFALAVGGLVWPQVVGYLKVSDDFKVPEKPAGVKSKAELRTHFEKAITDFGEKFKPHAEKFQNNKDFEGAFDETKEQVGIFQQNKDYDKKKFTKYAMSKETLKPLFVSSDLVAFMDRNARAVRESVGWDAKTAALSALSKAAAAPAAAQKAITPHDEGIRSKTWDWVKSHELAVVLAPAVLALNLIPGVGELADGAEASLIAAESAEVAFESGLAATGEGAVTVGSEGVAGGVAGGVAEGGAGGAVEGGAEGAVQEGGSSVTGSSSSGSGSNDLAGSVEDQINNLPEPPNTIPELENAPEPPQGFPKERPKLNGLRKKPKIPGRQKEVKQKIKEKDGFGASRATA</sequence>
<organism evidence="7 8">
    <name type="scientific">Moelleriella libera RCEF 2490</name>
    <dbReference type="NCBI Taxonomy" id="1081109"/>
    <lineage>
        <taxon>Eukaryota</taxon>
        <taxon>Fungi</taxon>
        <taxon>Dikarya</taxon>
        <taxon>Ascomycota</taxon>
        <taxon>Pezizomycotina</taxon>
        <taxon>Sordariomycetes</taxon>
        <taxon>Hypocreomycetidae</taxon>
        <taxon>Hypocreales</taxon>
        <taxon>Clavicipitaceae</taxon>
        <taxon>Moelleriella</taxon>
    </lineage>
</organism>
<feature type="signal peptide" evidence="6">
    <location>
        <begin position="1"/>
        <end position="19"/>
    </location>
</feature>
<evidence type="ECO:0000256" key="3">
    <source>
        <dbReference type="ARBA" id="ARBA00023026"/>
    </source>
</evidence>
<evidence type="ECO:0000256" key="2">
    <source>
        <dbReference type="ARBA" id="ARBA00022729"/>
    </source>
</evidence>
<comment type="caution">
    <text evidence="7">The sequence shown here is derived from an EMBL/GenBank/DDBJ whole genome shotgun (WGS) entry which is preliminary data.</text>
</comment>
<dbReference type="EMBL" id="AZGY01000004">
    <property type="protein sequence ID" value="KZZ98896.1"/>
    <property type="molecule type" value="Genomic_DNA"/>
</dbReference>
<dbReference type="Gene3D" id="3.90.210.10">
    <property type="entry name" value="Heat-Labile Enterotoxin, subunit A"/>
    <property type="match status" value="2"/>
</dbReference>
<keyword evidence="8" id="KW-1185">Reference proteome</keyword>
<feature type="compositionally biased region" description="Basic residues" evidence="5">
    <location>
        <begin position="646"/>
        <end position="655"/>
    </location>
</feature>
<name>A0A168EKI9_9HYPO</name>
<dbReference type="AlphaFoldDB" id="A0A168EKI9"/>
<dbReference type="Proteomes" id="UP000078544">
    <property type="component" value="Unassembled WGS sequence"/>
</dbReference>
<evidence type="ECO:0000313" key="8">
    <source>
        <dbReference type="Proteomes" id="UP000078544"/>
    </source>
</evidence>
<accession>A0A168EKI9</accession>
<feature type="compositionally biased region" description="Low complexity" evidence="5">
    <location>
        <begin position="584"/>
        <end position="603"/>
    </location>
</feature>
<keyword evidence="4" id="KW-1015">Disulfide bond</keyword>
<reference evidence="7 8" key="1">
    <citation type="journal article" date="2016" name="Genome Biol. Evol.">
        <title>Divergent and convergent evolution of fungal pathogenicity.</title>
        <authorList>
            <person name="Shang Y."/>
            <person name="Xiao G."/>
            <person name="Zheng P."/>
            <person name="Cen K."/>
            <person name="Zhan S."/>
            <person name="Wang C."/>
        </authorList>
    </citation>
    <scope>NUCLEOTIDE SEQUENCE [LARGE SCALE GENOMIC DNA]</scope>
    <source>
        <strain evidence="7 8">RCEF 2490</strain>
    </source>
</reference>
<dbReference type="Pfam" id="PF01375">
    <property type="entry name" value="Enterotoxin_a"/>
    <property type="match status" value="1"/>
</dbReference>
<gene>
    <name evidence="7" type="ORF">AAL_02447</name>
</gene>
<keyword evidence="2 6" id="KW-0732">Signal</keyword>
<evidence type="ECO:0000313" key="7">
    <source>
        <dbReference type="EMBL" id="KZZ98896.1"/>
    </source>
</evidence>
<evidence type="ECO:0000256" key="4">
    <source>
        <dbReference type="ARBA" id="ARBA00023157"/>
    </source>
</evidence>
<feature type="chain" id="PRO_5007896497" evidence="6">
    <location>
        <begin position="20"/>
        <end position="677"/>
    </location>
</feature>
<dbReference type="SUPFAM" id="SSF56399">
    <property type="entry name" value="ADP-ribosylation"/>
    <property type="match status" value="2"/>
</dbReference>
<protein>
    <submittedName>
        <fullName evidence="7">Heat-labile enterotoxin A subunit</fullName>
    </submittedName>
</protein>
<evidence type="ECO:0000256" key="1">
    <source>
        <dbReference type="ARBA" id="ARBA00022656"/>
    </source>
</evidence>
<dbReference type="InterPro" id="IPR001144">
    <property type="entry name" value="Enterotoxin_A"/>
</dbReference>
<feature type="region of interest" description="Disordered" evidence="5">
    <location>
        <begin position="579"/>
        <end position="677"/>
    </location>
</feature>
<keyword evidence="1" id="KW-0800">Toxin</keyword>
<dbReference type="STRING" id="1081109.A0A168EKI9"/>
<proteinExistence type="predicted"/>
<keyword evidence="3" id="KW-0843">Virulence</keyword>
<dbReference type="OrthoDB" id="3794605at2759"/>
<evidence type="ECO:0000256" key="5">
    <source>
        <dbReference type="SAM" id="MobiDB-lite"/>
    </source>
</evidence>
<feature type="compositionally biased region" description="Basic and acidic residues" evidence="5">
    <location>
        <begin position="656"/>
        <end position="669"/>
    </location>
</feature>